<evidence type="ECO:0000313" key="1">
    <source>
        <dbReference type="EMBL" id="CUH85595.1"/>
    </source>
</evidence>
<organism evidence="1 2">
    <name type="scientific">Thalassovita mediterranea</name>
    <dbReference type="NCBI Taxonomy" id="340021"/>
    <lineage>
        <taxon>Bacteria</taxon>
        <taxon>Pseudomonadati</taxon>
        <taxon>Pseudomonadota</taxon>
        <taxon>Alphaproteobacteria</taxon>
        <taxon>Rhodobacterales</taxon>
        <taxon>Roseobacteraceae</taxon>
        <taxon>Thalassovita</taxon>
    </lineage>
</organism>
<dbReference type="Proteomes" id="UP000051681">
    <property type="component" value="Unassembled WGS sequence"/>
</dbReference>
<dbReference type="EMBL" id="CYSF01000017">
    <property type="protein sequence ID" value="CUH85595.1"/>
    <property type="molecule type" value="Genomic_DNA"/>
</dbReference>
<dbReference type="OrthoDB" id="894286at2"/>
<sequence>MPLQNRVLPTGDIVATSERGMFTGNRGILRFDGASLGTSRWTHPHWIICTLTHPRGKYQSPQPKRGWVPLFFLDEAVGLAAGHRPCHYCRRADAARFMEAWHDGHQCLAGSVLTPEVDKCLHAARVTRDREQVRHKAEASSLPDGAFIQLAGGQPALIHGDRALPYRPGGYAPPVTRPMGVVNVLTPKPILPVLSAGYLPQLHPSAAQ</sequence>
<reference evidence="1 2" key="1">
    <citation type="submission" date="2015-09" db="EMBL/GenBank/DDBJ databases">
        <authorList>
            <consortium name="Swine Surveillance"/>
        </authorList>
    </citation>
    <scope>NUCLEOTIDE SEQUENCE [LARGE SCALE GENOMIC DNA]</scope>
    <source>
        <strain evidence="1 2">CECT 8383</strain>
    </source>
</reference>
<dbReference type="STRING" id="340021.TM5383_02829"/>
<evidence type="ECO:0000313" key="2">
    <source>
        <dbReference type="Proteomes" id="UP000051681"/>
    </source>
</evidence>
<proteinExistence type="predicted"/>
<gene>
    <name evidence="1" type="ORF">TM5383_02829</name>
</gene>
<protein>
    <submittedName>
        <fullName evidence="1">Uncharacterized protein</fullName>
    </submittedName>
</protein>
<keyword evidence="2" id="KW-1185">Reference proteome</keyword>
<dbReference type="AlphaFoldDB" id="A0A0N7M2A9"/>
<name>A0A0N7M2A9_9RHOB</name>
<accession>A0A0N7M2A9</accession>
<dbReference type="RefSeq" id="WP_076400049.1">
    <property type="nucleotide sequence ID" value="NZ_JBMYKQ010000011.1"/>
</dbReference>